<protein>
    <submittedName>
        <fullName evidence="3">Competence protein ComK</fullName>
    </submittedName>
</protein>
<dbReference type="AlphaFoldDB" id="A0A6I1FPN6"/>
<accession>A0A6I1FPN6</accession>
<evidence type="ECO:0000259" key="1">
    <source>
        <dbReference type="Pfam" id="PF23159"/>
    </source>
</evidence>
<name>A0A6I1FPN6_9BACI</name>
<dbReference type="Pfam" id="PF23159">
    <property type="entry name" value="WHD_Rok"/>
    <property type="match status" value="1"/>
</dbReference>
<dbReference type="RefSeq" id="WP_152152161.1">
    <property type="nucleotide sequence ID" value="NZ_WEIO01000006.1"/>
</dbReference>
<organism evidence="3 4">
    <name type="scientific">Bacillus aerolatus</name>
    <dbReference type="NCBI Taxonomy" id="2653354"/>
    <lineage>
        <taxon>Bacteria</taxon>
        <taxon>Bacillati</taxon>
        <taxon>Bacillota</taxon>
        <taxon>Bacilli</taxon>
        <taxon>Bacillales</taxon>
        <taxon>Bacillaceae</taxon>
        <taxon>Bacillus</taxon>
    </lineage>
</organism>
<feature type="domain" description="Rok N-terminal oligomerisation" evidence="2">
    <location>
        <begin position="1"/>
        <end position="41"/>
    </location>
</feature>
<proteinExistence type="predicted"/>
<evidence type="ECO:0000313" key="4">
    <source>
        <dbReference type="Proteomes" id="UP000429595"/>
    </source>
</evidence>
<evidence type="ECO:0000259" key="2">
    <source>
        <dbReference type="Pfam" id="PF26513"/>
    </source>
</evidence>
<dbReference type="Proteomes" id="UP000429595">
    <property type="component" value="Unassembled WGS sequence"/>
</dbReference>
<keyword evidence="4" id="KW-1185">Reference proteome</keyword>
<comment type="caution">
    <text evidence="3">The sequence shown here is derived from an EMBL/GenBank/DDBJ whole genome shotgun (WGS) entry which is preliminary data.</text>
</comment>
<evidence type="ECO:0000313" key="3">
    <source>
        <dbReference type="EMBL" id="KAB7706250.1"/>
    </source>
</evidence>
<reference evidence="3 4" key="1">
    <citation type="submission" date="2019-10" db="EMBL/GenBank/DDBJ databases">
        <title>Bacillus aerolatum sp. nov., isolated from bioaerosol of sport playgrounds.</title>
        <authorList>
            <person name="Chen P."/>
            <person name="Zhang G."/>
        </authorList>
    </citation>
    <scope>NUCLEOTIDE SEQUENCE [LARGE SCALE GENOMIC DNA]</scope>
    <source>
        <strain evidence="3 4">CX253</strain>
    </source>
</reference>
<dbReference type="EMBL" id="WEIO01000006">
    <property type="protein sequence ID" value="KAB7706250.1"/>
    <property type="molecule type" value="Genomic_DNA"/>
</dbReference>
<dbReference type="Pfam" id="PF26513">
    <property type="entry name" value="Rok_N"/>
    <property type="match status" value="1"/>
</dbReference>
<sequence>MFDERIALKVRLEQLANSEFRIIQEFQKEREAIFRRLKELDAIDAGKAESSKEIVSMTKIGGLPQERKRRGRRSENLEELRKMAVSILKVQNTPIRGVELQRQIEGETGKKIANMTTFMVGLERENHRVRKLGRGLYIYEYED</sequence>
<dbReference type="InterPro" id="IPR056984">
    <property type="entry name" value="WH_Rok"/>
</dbReference>
<dbReference type="InterPro" id="IPR058971">
    <property type="entry name" value="Rok_N_oligomerisation"/>
</dbReference>
<gene>
    <name evidence="3" type="ORF">F9802_11785</name>
</gene>
<feature type="domain" description="Repressor Rok winged helix" evidence="1">
    <location>
        <begin position="81"/>
        <end position="137"/>
    </location>
</feature>